<evidence type="ECO:0000256" key="1">
    <source>
        <dbReference type="PIRSR" id="PIRSR601310-1"/>
    </source>
</evidence>
<dbReference type="PATRIC" id="fig|1515334.3.peg.1811"/>
<dbReference type="PANTHER" id="PTHR46648">
    <property type="entry name" value="HIT FAMILY PROTEIN 1"/>
    <property type="match status" value="1"/>
</dbReference>
<evidence type="ECO:0000256" key="2">
    <source>
        <dbReference type="PIRSR" id="PIRSR601310-3"/>
    </source>
</evidence>
<dbReference type="InterPro" id="IPR011146">
    <property type="entry name" value="HIT-like"/>
</dbReference>
<dbReference type="Pfam" id="PF01230">
    <property type="entry name" value="HIT"/>
    <property type="match status" value="1"/>
</dbReference>
<feature type="domain" description="HIT" evidence="4">
    <location>
        <begin position="8"/>
        <end position="115"/>
    </location>
</feature>
<feature type="short sequence motif" description="Histidine triad motif" evidence="2 3">
    <location>
        <begin position="100"/>
        <end position="104"/>
    </location>
</feature>
<dbReference type="SUPFAM" id="SSF54197">
    <property type="entry name" value="HIT-like"/>
    <property type="match status" value="1"/>
</dbReference>
<protein>
    <submittedName>
        <fullName evidence="5">HIT family protein</fullName>
    </submittedName>
</protein>
<evidence type="ECO:0000313" key="6">
    <source>
        <dbReference type="Proteomes" id="UP000030960"/>
    </source>
</evidence>
<dbReference type="GO" id="GO:0003824">
    <property type="term" value="F:catalytic activity"/>
    <property type="evidence" value="ECO:0007669"/>
    <property type="project" value="InterPro"/>
</dbReference>
<dbReference type="EMBL" id="JSUQ01000006">
    <property type="protein sequence ID" value="KHQ53811.1"/>
    <property type="molecule type" value="Genomic_DNA"/>
</dbReference>
<evidence type="ECO:0000256" key="3">
    <source>
        <dbReference type="PROSITE-ProRule" id="PRU00464"/>
    </source>
</evidence>
<dbReference type="GO" id="GO:0009117">
    <property type="term" value="P:nucleotide metabolic process"/>
    <property type="evidence" value="ECO:0007669"/>
    <property type="project" value="TreeGrafter"/>
</dbReference>
<accession>A0A0B3SAV4</accession>
<sequence length="138" mass="15092">MSYDDQNIFAKILRDEIPSTRVYEDADTLCFMDIFPRADGHCLVIPKTPCRNLLDASADQLASVMATTQKVANAAMAALGADGVTVQQFNEAPGGQEVFHLHFHILPRWEGVSLRPPGQPGDMAQIAEIAGKLRKVLD</sequence>
<proteinExistence type="predicted"/>
<organism evidence="5 6">
    <name type="scientific">Mameliella alba</name>
    <dbReference type="NCBI Taxonomy" id="561184"/>
    <lineage>
        <taxon>Bacteria</taxon>
        <taxon>Pseudomonadati</taxon>
        <taxon>Pseudomonadota</taxon>
        <taxon>Alphaproteobacteria</taxon>
        <taxon>Rhodobacterales</taxon>
        <taxon>Roseobacteraceae</taxon>
        <taxon>Mameliella</taxon>
    </lineage>
</organism>
<name>A0A0B3SAV4_9RHOB</name>
<dbReference type="Gene3D" id="3.30.428.10">
    <property type="entry name" value="HIT-like"/>
    <property type="match status" value="1"/>
</dbReference>
<dbReference type="OrthoDB" id="9784774at2"/>
<evidence type="ECO:0000259" key="4">
    <source>
        <dbReference type="PROSITE" id="PS51084"/>
    </source>
</evidence>
<dbReference type="InterPro" id="IPR036265">
    <property type="entry name" value="HIT-like_sf"/>
</dbReference>
<dbReference type="InterPro" id="IPR001310">
    <property type="entry name" value="Histidine_triad_HIT"/>
</dbReference>
<dbReference type="PROSITE" id="PS51084">
    <property type="entry name" value="HIT_2"/>
    <property type="match status" value="1"/>
</dbReference>
<dbReference type="PRINTS" id="PR00332">
    <property type="entry name" value="HISTRIAD"/>
</dbReference>
<dbReference type="AlphaFoldDB" id="A0A0B3SAV4"/>
<reference evidence="5 6" key="1">
    <citation type="submission" date="2014-10" db="EMBL/GenBank/DDBJ databases">
        <title>Genome sequence of Ponticoccus sp. strain UMTAT08 isolated from clonal culture of toxic dinoflagellate Alexandrium tamiyavanichii.</title>
        <authorList>
            <person name="Gan H.Y."/>
            <person name="Muhd D.-D."/>
            <person name="Mohd Noor M.E."/>
            <person name="Yeong Y.S."/>
            <person name="Usup G."/>
        </authorList>
    </citation>
    <scope>NUCLEOTIDE SEQUENCE [LARGE SCALE GENOMIC DNA]</scope>
    <source>
        <strain evidence="5 6">UMTAT08</strain>
    </source>
</reference>
<dbReference type="RefSeq" id="WP_043139904.1">
    <property type="nucleotide sequence ID" value="NZ_JSUQ01000006.1"/>
</dbReference>
<gene>
    <name evidence="5" type="ORF">OA50_01800</name>
</gene>
<dbReference type="PANTHER" id="PTHR46648:SF1">
    <property type="entry name" value="ADENOSINE 5'-MONOPHOSPHORAMIDASE HNT1"/>
    <property type="match status" value="1"/>
</dbReference>
<evidence type="ECO:0000313" key="5">
    <source>
        <dbReference type="EMBL" id="KHQ53811.1"/>
    </source>
</evidence>
<keyword evidence="6" id="KW-1185">Reference proteome</keyword>
<dbReference type="STRING" id="561184.SAMN05216376_10154"/>
<feature type="active site" description="Tele-AMP-histidine intermediate" evidence="1">
    <location>
        <position position="102"/>
    </location>
</feature>
<dbReference type="Proteomes" id="UP000030960">
    <property type="component" value="Unassembled WGS sequence"/>
</dbReference>
<comment type="caution">
    <text evidence="5">The sequence shown here is derived from an EMBL/GenBank/DDBJ whole genome shotgun (WGS) entry which is preliminary data.</text>
</comment>